<reference evidence="1" key="2">
    <citation type="submission" date="2023-06" db="EMBL/GenBank/DDBJ databases">
        <authorList>
            <person name="Ma L."/>
            <person name="Liu K.-W."/>
            <person name="Li Z."/>
            <person name="Hsiao Y.-Y."/>
            <person name="Qi Y."/>
            <person name="Fu T."/>
            <person name="Tang G."/>
            <person name="Zhang D."/>
            <person name="Sun W.-H."/>
            <person name="Liu D.-K."/>
            <person name="Li Y."/>
            <person name="Chen G.-Z."/>
            <person name="Liu X.-D."/>
            <person name="Liao X.-Y."/>
            <person name="Jiang Y.-T."/>
            <person name="Yu X."/>
            <person name="Hao Y."/>
            <person name="Huang J."/>
            <person name="Zhao X.-W."/>
            <person name="Ke S."/>
            <person name="Chen Y.-Y."/>
            <person name="Wu W.-L."/>
            <person name="Hsu J.-L."/>
            <person name="Lin Y.-F."/>
            <person name="Huang M.-D."/>
            <person name="Li C.-Y."/>
            <person name="Huang L."/>
            <person name="Wang Z.-W."/>
            <person name="Zhao X."/>
            <person name="Zhong W.-Y."/>
            <person name="Peng D.-H."/>
            <person name="Ahmad S."/>
            <person name="Lan S."/>
            <person name="Zhang J.-S."/>
            <person name="Tsai W.-C."/>
            <person name="Van De Peer Y."/>
            <person name="Liu Z.-J."/>
        </authorList>
    </citation>
    <scope>NUCLEOTIDE SEQUENCE</scope>
    <source>
        <strain evidence="1">CP</strain>
        <tissue evidence="1">Leaves</tissue>
    </source>
</reference>
<evidence type="ECO:0000313" key="2">
    <source>
        <dbReference type="Proteomes" id="UP001180020"/>
    </source>
</evidence>
<protein>
    <submittedName>
        <fullName evidence="1">Uncharacterized protein</fullName>
    </submittedName>
</protein>
<organism evidence="1 2">
    <name type="scientific">Acorus calamus</name>
    <name type="common">Sweet flag</name>
    <dbReference type="NCBI Taxonomy" id="4465"/>
    <lineage>
        <taxon>Eukaryota</taxon>
        <taxon>Viridiplantae</taxon>
        <taxon>Streptophyta</taxon>
        <taxon>Embryophyta</taxon>
        <taxon>Tracheophyta</taxon>
        <taxon>Spermatophyta</taxon>
        <taxon>Magnoliopsida</taxon>
        <taxon>Liliopsida</taxon>
        <taxon>Acoraceae</taxon>
        <taxon>Acorus</taxon>
    </lineage>
</organism>
<gene>
    <name evidence="1" type="ORF">QJS10_CPA03g01526</name>
</gene>
<name>A0AAV9F8S4_ACOCL</name>
<evidence type="ECO:0000313" key="1">
    <source>
        <dbReference type="EMBL" id="KAK1322316.1"/>
    </source>
</evidence>
<dbReference type="Proteomes" id="UP001180020">
    <property type="component" value="Unassembled WGS sequence"/>
</dbReference>
<sequence length="59" mass="6292">MREARGCAEGRAAHDLDAINLMISTVMASGMAEEFGEDERMAGITVFALADAAFVRVDT</sequence>
<accession>A0AAV9F8S4</accession>
<keyword evidence="2" id="KW-1185">Reference proteome</keyword>
<dbReference type="EMBL" id="JAUJYO010000003">
    <property type="protein sequence ID" value="KAK1322316.1"/>
    <property type="molecule type" value="Genomic_DNA"/>
</dbReference>
<proteinExistence type="predicted"/>
<comment type="caution">
    <text evidence="1">The sequence shown here is derived from an EMBL/GenBank/DDBJ whole genome shotgun (WGS) entry which is preliminary data.</text>
</comment>
<dbReference type="AlphaFoldDB" id="A0AAV9F8S4"/>
<reference evidence="1" key="1">
    <citation type="journal article" date="2023" name="Nat. Commun.">
        <title>Diploid and tetraploid genomes of Acorus and the evolution of monocots.</title>
        <authorList>
            <person name="Ma L."/>
            <person name="Liu K.W."/>
            <person name="Li Z."/>
            <person name="Hsiao Y.Y."/>
            <person name="Qi Y."/>
            <person name="Fu T."/>
            <person name="Tang G.D."/>
            <person name="Zhang D."/>
            <person name="Sun W.H."/>
            <person name="Liu D.K."/>
            <person name="Li Y."/>
            <person name="Chen G.Z."/>
            <person name="Liu X.D."/>
            <person name="Liao X.Y."/>
            <person name="Jiang Y.T."/>
            <person name="Yu X."/>
            <person name="Hao Y."/>
            <person name="Huang J."/>
            <person name="Zhao X.W."/>
            <person name="Ke S."/>
            <person name="Chen Y.Y."/>
            <person name="Wu W.L."/>
            <person name="Hsu J.L."/>
            <person name="Lin Y.F."/>
            <person name="Huang M.D."/>
            <person name="Li C.Y."/>
            <person name="Huang L."/>
            <person name="Wang Z.W."/>
            <person name="Zhao X."/>
            <person name="Zhong W.Y."/>
            <person name="Peng D.H."/>
            <person name="Ahmad S."/>
            <person name="Lan S."/>
            <person name="Zhang J.S."/>
            <person name="Tsai W.C."/>
            <person name="Van de Peer Y."/>
            <person name="Liu Z.J."/>
        </authorList>
    </citation>
    <scope>NUCLEOTIDE SEQUENCE</scope>
    <source>
        <strain evidence="1">CP</strain>
    </source>
</reference>